<reference evidence="4 5" key="1">
    <citation type="journal article" date="2013" name="Genome Announc.">
        <title>Draft Genome Sequence of a Highly Flagellated, Fast-Swimming Archaeon, Methanocaldococcus villosus Strain KIN24-T80 (DSM 22612).</title>
        <authorList>
            <person name="Thennarasu S."/>
            <person name="Polireddy D."/>
            <person name="Antony A."/>
            <person name="Yada M.R."/>
            <person name="Algarawi S."/>
            <person name="Sivakumar N."/>
        </authorList>
    </citation>
    <scope>NUCLEOTIDE SEQUENCE [LARGE SCALE GENOMIC DNA]</scope>
    <source>
        <strain evidence="4 5">KIN24-T80</strain>
    </source>
</reference>
<dbReference type="GO" id="GO:0004527">
    <property type="term" value="F:exonuclease activity"/>
    <property type="evidence" value="ECO:0007669"/>
    <property type="project" value="UniProtKB-KW"/>
</dbReference>
<dbReference type="EMBL" id="APMM01000062">
    <property type="protein sequence ID" value="ENN95632.1"/>
    <property type="molecule type" value="Genomic_DNA"/>
</dbReference>
<accession>N6VX01</accession>
<dbReference type="GO" id="GO:0003676">
    <property type="term" value="F:nucleic acid binding"/>
    <property type="evidence" value="ECO:0007669"/>
    <property type="project" value="InterPro"/>
</dbReference>
<evidence type="ECO:0000259" key="2">
    <source>
        <dbReference type="Pfam" id="PF01368"/>
    </source>
</evidence>
<evidence type="ECO:0000313" key="5">
    <source>
        <dbReference type="Proteomes" id="UP000053695"/>
    </source>
</evidence>
<comment type="caution">
    <text evidence="4">The sequence shown here is derived from an EMBL/GenBank/DDBJ whole genome shotgun (WGS) entry which is preliminary data.</text>
</comment>
<dbReference type="InterPro" id="IPR003156">
    <property type="entry name" value="DHHA1_dom"/>
</dbReference>
<dbReference type="PANTHER" id="PTHR30255:SF3">
    <property type="entry name" value="SINGLE-STRANDED-DNA-SPECIFIC EXONUCLEASE RECJ"/>
    <property type="match status" value="1"/>
</dbReference>
<dbReference type="RefSeq" id="WP_004594211.1">
    <property type="nucleotide sequence ID" value="NZ_APMM01000062.1"/>
</dbReference>
<organism evidence="4 5">
    <name type="scientific">Methanocaldococcus villosus KIN24-T80</name>
    <dbReference type="NCBI Taxonomy" id="1069083"/>
    <lineage>
        <taxon>Archaea</taxon>
        <taxon>Methanobacteriati</taxon>
        <taxon>Methanobacteriota</taxon>
        <taxon>Methanomada group</taxon>
        <taxon>Methanococci</taxon>
        <taxon>Methanococcales</taxon>
        <taxon>Methanocaldococcaceae</taxon>
        <taxon>Methanocaldococcus</taxon>
    </lineage>
</organism>
<keyword evidence="1" id="KW-0175">Coiled coil</keyword>
<dbReference type="InterPro" id="IPR001667">
    <property type="entry name" value="DDH_dom"/>
</dbReference>
<dbReference type="Gene3D" id="3.10.310.30">
    <property type="match status" value="1"/>
</dbReference>
<feature type="domain" description="DDH" evidence="2">
    <location>
        <begin position="19"/>
        <end position="136"/>
    </location>
</feature>
<dbReference type="OrthoDB" id="36101at2157"/>
<dbReference type="Gene3D" id="3.90.1640.30">
    <property type="match status" value="1"/>
</dbReference>
<proteinExistence type="predicted"/>
<sequence>MFKELNKAKEIFLKNKNNKVLIATHIDTDGLTSMVILKKIVERLEVDADFIFLKQINEETIDDIDFDYDLIILADFGSGQLSIIKEKIEEVRYNKKIIILDHHQIEKERVENIILVNPLTENKETCGAGVCYLFAKAINSNWIDLAKYAVIGAVGDVQNIEGKLKSLNREILCDAIFAGDVVIKNDLQLYGRQTRPLFVSLRYWADVRTDLLDNDLNIIKYINYINKKYGIDIDPTKSLAKLPYSYKKIIGNELLIKSLQYVPPHWAKYVPKVIFGEVYELSYEDEGSYLKDLEELSTCINSCSRYGDYETAINILLGNKKYYNKMIKNLERHRKNLREALNHIKTEVEIKKEKNFQYFETDKIKPNIIGIVAGMSYTIDEIDWQKPIFAIAEDENSYKVSARCPKLLCFAENIDLGKAIKIASEKANGSGGGHKFASGAYIKNKEEFIKCLSEALKV</sequence>
<dbReference type="Pfam" id="PF01368">
    <property type="entry name" value="DHH"/>
    <property type="match status" value="1"/>
</dbReference>
<evidence type="ECO:0000313" key="4">
    <source>
        <dbReference type="EMBL" id="ENN95632.1"/>
    </source>
</evidence>
<name>N6VX01_9EURY</name>
<dbReference type="Proteomes" id="UP000053695">
    <property type="component" value="Unassembled WGS sequence"/>
</dbReference>
<feature type="coiled-coil region" evidence="1">
    <location>
        <begin position="320"/>
        <end position="354"/>
    </location>
</feature>
<keyword evidence="5" id="KW-1185">Reference proteome</keyword>
<dbReference type="InterPro" id="IPR051673">
    <property type="entry name" value="SSDNA_exonuclease_RecJ"/>
</dbReference>
<dbReference type="AlphaFoldDB" id="N6VX01"/>
<evidence type="ECO:0000259" key="3">
    <source>
        <dbReference type="Pfam" id="PF02272"/>
    </source>
</evidence>
<dbReference type="InterPro" id="IPR053584">
    <property type="entry name" value="RecJ_exonuclease"/>
</dbReference>
<evidence type="ECO:0000256" key="1">
    <source>
        <dbReference type="SAM" id="Coils"/>
    </source>
</evidence>
<dbReference type="SUPFAM" id="SSF64182">
    <property type="entry name" value="DHH phosphoesterases"/>
    <property type="match status" value="1"/>
</dbReference>
<gene>
    <name evidence="4" type="ORF">J422_06802</name>
</gene>
<dbReference type="Pfam" id="PF02272">
    <property type="entry name" value="DHHA1"/>
    <property type="match status" value="1"/>
</dbReference>
<dbReference type="PANTHER" id="PTHR30255">
    <property type="entry name" value="SINGLE-STRANDED-DNA-SPECIFIC EXONUCLEASE RECJ"/>
    <property type="match status" value="1"/>
</dbReference>
<dbReference type="STRING" id="1069083.GCA_000371805_01091"/>
<dbReference type="PATRIC" id="fig|1069083.5.peg.1320"/>
<dbReference type="InterPro" id="IPR038763">
    <property type="entry name" value="DHH_sf"/>
</dbReference>
<dbReference type="NCBIfam" id="NF040701">
    <property type="entry name" value="RecJ_Meth"/>
    <property type="match status" value="1"/>
</dbReference>
<feature type="domain" description="DHHA1" evidence="3">
    <location>
        <begin position="356"/>
        <end position="455"/>
    </location>
</feature>
<protein>
    <submittedName>
        <fullName evidence="4">Phosphoesterase RecJ domain-containing protein</fullName>
    </submittedName>
</protein>